<dbReference type="AlphaFoldDB" id="A0AA46TGC3"/>
<feature type="region of interest" description="Disordered" evidence="1">
    <location>
        <begin position="109"/>
        <end position="137"/>
    </location>
</feature>
<keyword evidence="2" id="KW-1133">Transmembrane helix</keyword>
<keyword evidence="2" id="KW-0472">Membrane</keyword>
<evidence type="ECO:0000259" key="3">
    <source>
        <dbReference type="Pfam" id="PF08044"/>
    </source>
</evidence>
<keyword evidence="2" id="KW-0812">Transmembrane</keyword>
<evidence type="ECO:0000313" key="5">
    <source>
        <dbReference type="Proteomes" id="UP001164390"/>
    </source>
</evidence>
<evidence type="ECO:0000313" key="4">
    <source>
        <dbReference type="EMBL" id="UYM04852.1"/>
    </source>
</evidence>
<dbReference type="Proteomes" id="UP001164390">
    <property type="component" value="Chromosome"/>
</dbReference>
<dbReference type="KEGG" id="sgrg:L0C25_20345"/>
<dbReference type="PANTHER" id="PTHR40763">
    <property type="entry name" value="MEMBRANE PROTEIN-RELATED"/>
    <property type="match status" value="1"/>
</dbReference>
<feature type="transmembrane region" description="Helical" evidence="2">
    <location>
        <begin position="72"/>
        <end position="94"/>
    </location>
</feature>
<accession>A0AA46TGC3</accession>
<dbReference type="Pfam" id="PF08044">
    <property type="entry name" value="DUF1707"/>
    <property type="match status" value="1"/>
</dbReference>
<dbReference type="PANTHER" id="PTHR40763:SF4">
    <property type="entry name" value="DUF1707 DOMAIN-CONTAINING PROTEIN"/>
    <property type="match status" value="1"/>
</dbReference>
<sequence length="291" mass="32078">MPDPSTRARDSDRDRAVAQLDEAYVDGQLSDAERSLRVSQALAARTIGDLDGLVEDLQGAGSPATIGRRRTIAVIVAATGATVLIAVVGAITALSGGDGDDRAAVAEPVEIQQPSSAPTAEPTVEQSEEPEPETAAKPLTRQYFEDFRDAYRKRFGDTLIYDAMYFEDGNVSFSRQLSRARRDLLQDWDWYAATGFEKSISPPAPNVWEYEPLDLSSVDYQKLVRHVVQGRKHLGVTQPGRSVRVSMPLDAEYEEQLIEVSVTNEYSDRGWRYVTLDGTLVESHPFVVGDQ</sequence>
<dbReference type="RefSeq" id="WP_271633616.1">
    <property type="nucleotide sequence ID" value="NZ_CP094970.1"/>
</dbReference>
<reference evidence="4" key="1">
    <citation type="submission" date="2022-01" db="EMBL/GenBank/DDBJ databases">
        <title>Nocardioidaceae gen. sp. A5X3R13.</title>
        <authorList>
            <person name="Lopez Marin M.A."/>
            <person name="Uhlik O."/>
        </authorList>
    </citation>
    <scope>NUCLEOTIDE SEQUENCE</scope>
    <source>
        <strain evidence="4">A5X3R13</strain>
    </source>
</reference>
<gene>
    <name evidence="4" type="ORF">L0C25_20345</name>
</gene>
<feature type="domain" description="DUF1707" evidence="3">
    <location>
        <begin position="6"/>
        <end position="58"/>
    </location>
</feature>
<protein>
    <submittedName>
        <fullName evidence="4">DUF1707 domain-containing protein</fullName>
    </submittedName>
</protein>
<organism evidence="4 5">
    <name type="scientific">Solicola gregarius</name>
    <dbReference type="NCBI Taxonomy" id="2908642"/>
    <lineage>
        <taxon>Bacteria</taxon>
        <taxon>Bacillati</taxon>
        <taxon>Actinomycetota</taxon>
        <taxon>Actinomycetes</taxon>
        <taxon>Propionibacteriales</taxon>
        <taxon>Nocardioidaceae</taxon>
        <taxon>Solicola</taxon>
    </lineage>
</organism>
<name>A0AA46TGC3_9ACTN</name>
<evidence type="ECO:0000256" key="2">
    <source>
        <dbReference type="SAM" id="Phobius"/>
    </source>
</evidence>
<proteinExistence type="predicted"/>
<evidence type="ECO:0000256" key="1">
    <source>
        <dbReference type="SAM" id="MobiDB-lite"/>
    </source>
</evidence>
<keyword evidence="5" id="KW-1185">Reference proteome</keyword>
<dbReference type="InterPro" id="IPR012551">
    <property type="entry name" value="DUF1707_SHOCT-like"/>
</dbReference>
<dbReference type="EMBL" id="CP094970">
    <property type="protein sequence ID" value="UYM04852.1"/>
    <property type="molecule type" value="Genomic_DNA"/>
</dbReference>